<dbReference type="PANTHER" id="PTHR43024">
    <property type="entry name" value="UDP-N-ACETYLMURAMOYL-TRIPEPTIDE--D-ALANYL-D-ALANINE LIGASE"/>
    <property type="match status" value="1"/>
</dbReference>
<feature type="domain" description="Mur ligase central" evidence="4">
    <location>
        <begin position="2"/>
        <end position="68"/>
    </location>
</feature>
<dbReference type="Gene3D" id="3.40.1190.10">
    <property type="entry name" value="Mur-like, catalytic domain"/>
    <property type="match status" value="1"/>
</dbReference>
<keyword evidence="1 5" id="KW-0436">Ligase</keyword>
<evidence type="ECO:0000256" key="2">
    <source>
        <dbReference type="ARBA" id="ARBA00022741"/>
    </source>
</evidence>
<dbReference type="InterPro" id="IPR036565">
    <property type="entry name" value="Mur-like_cat_sf"/>
</dbReference>
<dbReference type="Pfam" id="PF08245">
    <property type="entry name" value="Mur_ligase_M"/>
    <property type="match status" value="1"/>
</dbReference>
<reference evidence="5 6" key="1">
    <citation type="submission" date="2017-02" db="EMBL/GenBank/DDBJ databases">
        <title>Complete genome sequences of Mycobacterium kansasii strains isolated from rhesus macaques.</title>
        <authorList>
            <person name="Panda A."/>
            <person name="Nagaraj S."/>
            <person name="Zhao X."/>
            <person name="Tettelin H."/>
            <person name="Detolla L.J."/>
        </authorList>
    </citation>
    <scope>NUCLEOTIDE SEQUENCE [LARGE SCALE GENOMIC DNA]</scope>
    <source>
        <strain evidence="5 6">11-3469</strain>
    </source>
</reference>
<evidence type="ECO:0000313" key="6">
    <source>
        <dbReference type="Proteomes" id="UP000188532"/>
    </source>
</evidence>
<dbReference type="InterPro" id="IPR013221">
    <property type="entry name" value="Mur_ligase_cen"/>
</dbReference>
<dbReference type="InterPro" id="IPR051046">
    <property type="entry name" value="MurCDEF_CellWall_CoF430Synth"/>
</dbReference>
<dbReference type="AlphaFoldDB" id="A0A1V3WLY2"/>
<sequence length="93" mass="9843">MLNVGTAHLGEFGSREAIARTKSELPQAVPQSGVVILNADDPAVAAMAEVTAARVVRVSRGSTGDVWAGRCRWMSWPGRSSPCTRVLPRPKSG</sequence>
<dbReference type="EMBL" id="MVBN01000008">
    <property type="protein sequence ID" value="OOK67989.1"/>
    <property type="molecule type" value="Genomic_DNA"/>
</dbReference>
<protein>
    <submittedName>
        <fullName evidence="5">Mur ligase middle domain protein</fullName>
    </submittedName>
</protein>
<evidence type="ECO:0000259" key="4">
    <source>
        <dbReference type="Pfam" id="PF08245"/>
    </source>
</evidence>
<gene>
    <name evidence="5" type="ORF">BZL29_6614</name>
</gene>
<evidence type="ECO:0000256" key="1">
    <source>
        <dbReference type="ARBA" id="ARBA00022598"/>
    </source>
</evidence>
<dbReference type="GO" id="GO:0005524">
    <property type="term" value="F:ATP binding"/>
    <property type="evidence" value="ECO:0007669"/>
    <property type="project" value="UniProtKB-KW"/>
</dbReference>
<evidence type="ECO:0000313" key="5">
    <source>
        <dbReference type="EMBL" id="OOK67989.1"/>
    </source>
</evidence>
<dbReference type="SUPFAM" id="SSF53623">
    <property type="entry name" value="MurD-like peptide ligases, catalytic domain"/>
    <property type="match status" value="1"/>
</dbReference>
<comment type="caution">
    <text evidence="5">The sequence shown here is derived from an EMBL/GenBank/DDBJ whole genome shotgun (WGS) entry which is preliminary data.</text>
</comment>
<dbReference type="PANTHER" id="PTHR43024:SF1">
    <property type="entry name" value="UDP-N-ACETYLMURAMOYL-TRIPEPTIDE--D-ALANYL-D-ALANINE LIGASE"/>
    <property type="match status" value="1"/>
</dbReference>
<accession>A0A1V3WLY2</accession>
<evidence type="ECO:0000256" key="3">
    <source>
        <dbReference type="ARBA" id="ARBA00022840"/>
    </source>
</evidence>
<proteinExistence type="predicted"/>
<organism evidence="5 6">
    <name type="scientific">Mycobacterium kansasii</name>
    <dbReference type="NCBI Taxonomy" id="1768"/>
    <lineage>
        <taxon>Bacteria</taxon>
        <taxon>Bacillati</taxon>
        <taxon>Actinomycetota</taxon>
        <taxon>Actinomycetes</taxon>
        <taxon>Mycobacteriales</taxon>
        <taxon>Mycobacteriaceae</taxon>
        <taxon>Mycobacterium</taxon>
    </lineage>
</organism>
<name>A0A1V3WLY2_MYCKA</name>
<keyword evidence="2" id="KW-0547">Nucleotide-binding</keyword>
<keyword evidence="3" id="KW-0067">ATP-binding</keyword>
<dbReference type="GO" id="GO:0016881">
    <property type="term" value="F:acid-amino acid ligase activity"/>
    <property type="evidence" value="ECO:0007669"/>
    <property type="project" value="InterPro"/>
</dbReference>
<dbReference type="Proteomes" id="UP000188532">
    <property type="component" value="Unassembled WGS sequence"/>
</dbReference>